<accession>A0ABS1T7B5</accession>
<evidence type="ECO:0000259" key="2">
    <source>
        <dbReference type="SMART" id="SM00900"/>
    </source>
</evidence>
<dbReference type="PROSITE" id="PS51257">
    <property type="entry name" value="PROKAR_LIPOPROTEIN"/>
    <property type="match status" value="1"/>
</dbReference>
<dbReference type="Proteomes" id="UP000632377">
    <property type="component" value="Unassembled WGS sequence"/>
</dbReference>
<reference evidence="3 4" key="1">
    <citation type="submission" date="2021-01" db="EMBL/GenBank/DDBJ databases">
        <title>Genome public.</title>
        <authorList>
            <person name="Liu C."/>
            <person name="Sun Q."/>
        </authorList>
    </citation>
    <scope>NUCLEOTIDE SEQUENCE [LARGE SCALE GENOMIC DNA]</scope>
    <source>
        <strain evidence="3 4">YIM B02515</strain>
    </source>
</reference>
<feature type="domain" description="FMN-binding" evidence="2">
    <location>
        <begin position="61"/>
        <end position="151"/>
    </location>
</feature>
<dbReference type="Gene3D" id="3.90.1010.20">
    <property type="match status" value="2"/>
</dbReference>
<feature type="chain" id="PRO_5046070471" evidence="1">
    <location>
        <begin position="20"/>
        <end position="267"/>
    </location>
</feature>
<dbReference type="RefSeq" id="WP_202747840.1">
    <property type="nucleotide sequence ID" value="NZ_JAESWC010000002.1"/>
</dbReference>
<dbReference type="EMBL" id="JAESWC010000002">
    <property type="protein sequence ID" value="MBL4935236.1"/>
    <property type="molecule type" value="Genomic_DNA"/>
</dbReference>
<feature type="domain" description="FMN-binding" evidence="2">
    <location>
        <begin position="178"/>
        <end position="266"/>
    </location>
</feature>
<gene>
    <name evidence="3" type="ORF">JK636_05640</name>
</gene>
<comment type="caution">
    <text evidence="3">The sequence shown here is derived from an EMBL/GenBank/DDBJ whole genome shotgun (WGS) entry which is preliminary data.</text>
</comment>
<dbReference type="InterPro" id="IPR007329">
    <property type="entry name" value="FMN-bd"/>
</dbReference>
<feature type="signal peptide" evidence="1">
    <location>
        <begin position="1"/>
        <end position="19"/>
    </location>
</feature>
<organism evidence="3 4">
    <name type="scientific">Clostridium rhizosphaerae</name>
    <dbReference type="NCBI Taxonomy" id="2803861"/>
    <lineage>
        <taxon>Bacteria</taxon>
        <taxon>Bacillati</taxon>
        <taxon>Bacillota</taxon>
        <taxon>Clostridia</taxon>
        <taxon>Eubacteriales</taxon>
        <taxon>Clostridiaceae</taxon>
        <taxon>Clostridium</taxon>
    </lineage>
</organism>
<keyword evidence="1" id="KW-0732">Signal</keyword>
<keyword evidence="4" id="KW-1185">Reference proteome</keyword>
<proteinExistence type="predicted"/>
<dbReference type="SMART" id="SM00900">
    <property type="entry name" value="FMN_bind"/>
    <property type="match status" value="2"/>
</dbReference>
<evidence type="ECO:0000313" key="3">
    <source>
        <dbReference type="EMBL" id="MBL4935236.1"/>
    </source>
</evidence>
<evidence type="ECO:0000256" key="1">
    <source>
        <dbReference type="SAM" id="SignalP"/>
    </source>
</evidence>
<name>A0ABS1T7B5_9CLOT</name>
<sequence>MKKVLTLTIVAAMSISVLAGCSKAAPAANNNTNTNSNTTAAAGNLKDGKYSAAFDHIDGKGWKPFLEIEVKGGKIEKANFNYKSPDGKLKTDDANYEKSMKAKNGLGPVEYVPKINEAFVKKQAAEIDTVTGATHSVENAKALAKALLEKAAKGDTSETVIQMNDTYTATAKDFDERGWKPQVSVTYKDGKITSVVYEELNKEGKKKTEDTQYNTQMKAASKVSMKEAAETLGKKYLETGKVDTVAGATTTSKNFADLVQKAIDSRK</sequence>
<protein>
    <submittedName>
        <fullName evidence="3">FMN-binding protein</fullName>
    </submittedName>
</protein>
<evidence type="ECO:0000313" key="4">
    <source>
        <dbReference type="Proteomes" id="UP000632377"/>
    </source>
</evidence>
<dbReference type="Pfam" id="PF04205">
    <property type="entry name" value="FMN_bind"/>
    <property type="match status" value="1"/>
</dbReference>